<dbReference type="AlphaFoldDB" id="A0A9Q1GQ81"/>
<protein>
    <submittedName>
        <fullName evidence="1">Uncharacterized protein</fullName>
    </submittedName>
</protein>
<sequence>MLLNFIIYEVVNVIYCIYLFINSEELYEFNAHDKAHRLWIDKEAIVSMASADSHLENSILDVWSITMNKKQLSRQTTCPSRFFFTTYAYIAILHAQKPSFKYQEFYRVMQLETQRTNWLDLNTADLKCFFLKYLIQSGRPRAEEVKHFRTVYVKTDYQDNINLHDCEIYTMRHMETYYGDLQSWDHGFQKEKVLIV</sequence>
<gene>
    <name evidence="1" type="ORF">Cgig2_011756</name>
</gene>
<name>A0A9Q1GQ81_9CARY</name>
<evidence type="ECO:0000313" key="1">
    <source>
        <dbReference type="EMBL" id="KAJ8423135.1"/>
    </source>
</evidence>
<proteinExistence type="predicted"/>
<keyword evidence="2" id="KW-1185">Reference proteome</keyword>
<evidence type="ECO:0000313" key="2">
    <source>
        <dbReference type="Proteomes" id="UP001153076"/>
    </source>
</evidence>
<reference evidence="1" key="1">
    <citation type="submission" date="2022-04" db="EMBL/GenBank/DDBJ databases">
        <title>Carnegiea gigantea Genome sequencing and assembly v2.</title>
        <authorList>
            <person name="Copetti D."/>
            <person name="Sanderson M.J."/>
            <person name="Burquez A."/>
            <person name="Wojciechowski M.F."/>
        </authorList>
    </citation>
    <scope>NUCLEOTIDE SEQUENCE</scope>
    <source>
        <strain evidence="1">SGP5-SGP5p</strain>
        <tissue evidence="1">Aerial part</tissue>
    </source>
</reference>
<comment type="caution">
    <text evidence="1">The sequence shown here is derived from an EMBL/GenBank/DDBJ whole genome shotgun (WGS) entry which is preliminary data.</text>
</comment>
<accession>A0A9Q1GQ81</accession>
<dbReference type="Proteomes" id="UP001153076">
    <property type="component" value="Unassembled WGS sequence"/>
</dbReference>
<organism evidence="1 2">
    <name type="scientific">Carnegiea gigantea</name>
    <dbReference type="NCBI Taxonomy" id="171969"/>
    <lineage>
        <taxon>Eukaryota</taxon>
        <taxon>Viridiplantae</taxon>
        <taxon>Streptophyta</taxon>
        <taxon>Embryophyta</taxon>
        <taxon>Tracheophyta</taxon>
        <taxon>Spermatophyta</taxon>
        <taxon>Magnoliopsida</taxon>
        <taxon>eudicotyledons</taxon>
        <taxon>Gunneridae</taxon>
        <taxon>Pentapetalae</taxon>
        <taxon>Caryophyllales</taxon>
        <taxon>Cactineae</taxon>
        <taxon>Cactaceae</taxon>
        <taxon>Cactoideae</taxon>
        <taxon>Echinocereeae</taxon>
        <taxon>Carnegiea</taxon>
    </lineage>
</organism>
<dbReference type="EMBL" id="JAKOGI010002048">
    <property type="protein sequence ID" value="KAJ8423135.1"/>
    <property type="molecule type" value="Genomic_DNA"/>
</dbReference>